<proteinExistence type="inferred from homology"/>
<comment type="caution">
    <text evidence="7">The sequence shown here is derived from an EMBL/GenBank/DDBJ whole genome shotgun (WGS) entry which is preliminary data.</text>
</comment>
<reference evidence="7 8" key="1">
    <citation type="submission" date="2023-07" db="EMBL/GenBank/DDBJ databases">
        <title>Genomic Encyclopedia of Type Strains, Phase IV (KMG-IV): sequencing the most valuable type-strain genomes for metagenomic binning, comparative biology and taxonomic classification.</title>
        <authorList>
            <person name="Goeker M."/>
        </authorList>
    </citation>
    <scope>NUCLEOTIDE SEQUENCE [LARGE SCALE GENOMIC DNA]</scope>
    <source>
        <strain evidence="7 8">DSM 19619</strain>
    </source>
</reference>
<evidence type="ECO:0000259" key="6">
    <source>
        <dbReference type="Pfam" id="PF02826"/>
    </source>
</evidence>
<dbReference type="EC" id="1.1.1.95" evidence="7"/>
<protein>
    <submittedName>
        <fullName evidence="7">D-3-phosphoglycerate dehydrogenase</fullName>
        <ecNumber evidence="7">1.1.1.95</ecNumber>
    </submittedName>
</protein>
<dbReference type="SUPFAM" id="SSF52283">
    <property type="entry name" value="Formate/glycerate dehydrogenase catalytic domain-like"/>
    <property type="match status" value="1"/>
</dbReference>
<evidence type="ECO:0000256" key="4">
    <source>
        <dbReference type="RuleBase" id="RU003719"/>
    </source>
</evidence>
<feature type="domain" description="D-isomer specific 2-hydroxyacid dehydrogenase NAD-binding" evidence="6">
    <location>
        <begin position="106"/>
        <end position="282"/>
    </location>
</feature>
<evidence type="ECO:0000313" key="7">
    <source>
        <dbReference type="EMBL" id="MDQ0475427.1"/>
    </source>
</evidence>
<evidence type="ECO:0000256" key="2">
    <source>
        <dbReference type="ARBA" id="ARBA00023002"/>
    </source>
</evidence>
<dbReference type="Pfam" id="PF02826">
    <property type="entry name" value="2-Hacid_dh_C"/>
    <property type="match status" value="1"/>
</dbReference>
<organism evidence="7 8">
    <name type="scientific">Labrys wisconsinensis</name>
    <dbReference type="NCBI Taxonomy" id="425677"/>
    <lineage>
        <taxon>Bacteria</taxon>
        <taxon>Pseudomonadati</taxon>
        <taxon>Pseudomonadota</taxon>
        <taxon>Alphaproteobacteria</taxon>
        <taxon>Hyphomicrobiales</taxon>
        <taxon>Xanthobacteraceae</taxon>
        <taxon>Labrys</taxon>
    </lineage>
</organism>
<keyword evidence="2 4" id="KW-0560">Oxidoreductase</keyword>
<dbReference type="RefSeq" id="WP_307286663.1">
    <property type="nucleotide sequence ID" value="NZ_JAUSVX010000037.1"/>
</dbReference>
<evidence type="ECO:0000256" key="3">
    <source>
        <dbReference type="ARBA" id="ARBA00023027"/>
    </source>
</evidence>
<sequence length="329" mass="33577">MPHVLVAGAIHEAGLALLRAAPGVTLDVVEAVSTESYAPLVGRADAVLIRTQPMPAAVIDEAPRLAFVSRHGVGFDAVDVAALNRRSIPLAIVGDVNSQPVAEHAMMLILALAKRALVLDAATRQAGWARRNGFEAFELAGKALLLVGFGRIGRRVAGMAEAFGMRVLVHDPFVGAAAIRAAGAEPAAALDAALGEADIVSLHVPLGGDGVLIGAPELKRMKPTAILVNTARGGLVDEAALAAALAEGGLAGAGLDVFAGEPPPADHPLLGSDRVVLSPHSASLTRECAARMSVAAAQNILDFFAGRLDPALVVNAASLPPAGRRQMQA</sequence>
<dbReference type="GO" id="GO:0004617">
    <property type="term" value="F:phosphoglycerate dehydrogenase activity"/>
    <property type="evidence" value="ECO:0007669"/>
    <property type="project" value="UniProtKB-EC"/>
</dbReference>
<dbReference type="InterPro" id="IPR036291">
    <property type="entry name" value="NAD(P)-bd_dom_sf"/>
</dbReference>
<dbReference type="Pfam" id="PF00389">
    <property type="entry name" value="2-Hacid_dh"/>
    <property type="match status" value="1"/>
</dbReference>
<dbReference type="PROSITE" id="PS00671">
    <property type="entry name" value="D_2_HYDROXYACID_DH_3"/>
    <property type="match status" value="1"/>
</dbReference>
<dbReference type="InterPro" id="IPR006140">
    <property type="entry name" value="D-isomer_DH_NAD-bd"/>
</dbReference>
<dbReference type="Proteomes" id="UP001242480">
    <property type="component" value="Unassembled WGS sequence"/>
</dbReference>
<evidence type="ECO:0000259" key="5">
    <source>
        <dbReference type="Pfam" id="PF00389"/>
    </source>
</evidence>
<dbReference type="EMBL" id="JAUSVX010000037">
    <property type="protein sequence ID" value="MDQ0475427.1"/>
    <property type="molecule type" value="Genomic_DNA"/>
</dbReference>
<dbReference type="Gene3D" id="3.40.50.720">
    <property type="entry name" value="NAD(P)-binding Rossmann-like Domain"/>
    <property type="match status" value="2"/>
</dbReference>
<evidence type="ECO:0000313" key="8">
    <source>
        <dbReference type="Proteomes" id="UP001242480"/>
    </source>
</evidence>
<keyword evidence="3" id="KW-0520">NAD</keyword>
<comment type="similarity">
    <text evidence="1 4">Belongs to the D-isomer specific 2-hydroxyacid dehydrogenase family.</text>
</comment>
<dbReference type="SUPFAM" id="SSF51735">
    <property type="entry name" value="NAD(P)-binding Rossmann-fold domains"/>
    <property type="match status" value="1"/>
</dbReference>
<dbReference type="PANTHER" id="PTHR42789:SF1">
    <property type="entry name" value="D-ISOMER SPECIFIC 2-HYDROXYACID DEHYDROGENASE FAMILY PROTEIN (AFU_ORTHOLOGUE AFUA_6G10090)"/>
    <property type="match status" value="1"/>
</dbReference>
<keyword evidence="8" id="KW-1185">Reference proteome</keyword>
<dbReference type="PANTHER" id="PTHR42789">
    <property type="entry name" value="D-ISOMER SPECIFIC 2-HYDROXYACID DEHYDROGENASE FAMILY PROTEIN (AFU_ORTHOLOGUE AFUA_6G10090)"/>
    <property type="match status" value="1"/>
</dbReference>
<dbReference type="InterPro" id="IPR050857">
    <property type="entry name" value="D-2-hydroxyacid_DH"/>
</dbReference>
<gene>
    <name evidence="7" type="ORF">QO011_008471</name>
</gene>
<dbReference type="InterPro" id="IPR006139">
    <property type="entry name" value="D-isomer_2_OHA_DH_cat_dom"/>
</dbReference>
<feature type="domain" description="D-isomer specific 2-hydroxyacid dehydrogenase catalytic" evidence="5">
    <location>
        <begin position="4"/>
        <end position="311"/>
    </location>
</feature>
<accession>A0ABU0JQK6</accession>
<evidence type="ECO:0000256" key="1">
    <source>
        <dbReference type="ARBA" id="ARBA00005854"/>
    </source>
</evidence>
<name>A0ABU0JQK6_9HYPH</name>
<dbReference type="InterPro" id="IPR029753">
    <property type="entry name" value="D-isomer_DH_CS"/>
</dbReference>